<organism evidence="6 7">
    <name type="scientific">Gellertiella hungarica</name>
    <dbReference type="NCBI Taxonomy" id="1572859"/>
    <lineage>
        <taxon>Bacteria</taxon>
        <taxon>Pseudomonadati</taxon>
        <taxon>Pseudomonadota</taxon>
        <taxon>Alphaproteobacteria</taxon>
        <taxon>Hyphomicrobiales</taxon>
        <taxon>Rhizobiaceae</taxon>
        <taxon>Gellertiella</taxon>
    </lineage>
</organism>
<sequence>MAKLPEIQPRGAITRGPQSSVSPAEVANPFRQIGQALADWGDTFQKKEMADAATAGENAVYRDNQGNLKVEMRSNLSAKGRAYNAAAAQGYTARVAGDIRAAGVRISNEAKGNIDTFDGAWTGFRDQLLQNVPEEYQGAVLTMLDTEGPRLRLGVSEQKRTADIKEYEGNIKSEIQMLDDEASTLARSGGVGTTAYLEKTQQIRTLYQQLADNPDFVVGQTEADIALKRMEGRHMSEAMLGQVDKALSGPNGLAEAQKLSNAILTDDKIPLSPAERRQYAGLANERINGFVAQAKANLKPVQDRSQQIQKRLKEGVGLDADDVDKTAMELARGGDLAGATELISTRAMARTLQGFRSSPNSVQVNQAESLLARASGGDTIIAAMQEVESGGDATSVSSKGATGLMQVMPETADEIAGDLGDVNFPKNGTVEQKQAYLKNPEISRQYGTHYFNKMLTRYNGDKEAALIAYNGGPQRADAWLAAGRDDSVLPKESAAYYKKVLGKASSIVTFSPEEATSAKGFLQGRTDKAPEAITGLQDGFAVKLARMMQDAPPEIRNGLGVFSGMRTPQRQAEIISENAAKYGIDRKAWEADVAKLGPIEAGKKWAGEFKRSGLSENIGKPGGSYHQKGTAADLSYNGQSLAQAPANVVGWLHDNAAKYGLKFPLANENWHIEDDSTRSGVPSSPVDPELVKEYRQEVTSDARALFADIKSGNDRGLTPTVSNIDLLNRQLAVVDDQDFRNEVADYFATQLATDSAMVMAPAQLESLIAGLRADNADGFTVAQSQMVAGLEEAAKAQQAALKDDPLGYAMNRRLVSNLPPLDLQNPDSWAGTFQAYQSAVDVVRARGLTGNIPALRPGAQQELQRRLATSTPEEQIQLLGTMQQNLSPDTYQATISAIAGKGASLPVAAAGALVGVNPQAAEGILRGQALLAQNPNLAPKQTDENAALVDEVLPPSVFAPALEGARQQILEAARARYADLANQVGDTSGQLNDSRMQQAVQEVTGGLVEMNGHQVIAPRYGASQQEFDQLLEGLSDADLQGAVTSSGTRVKPQDLLNEGRLRAVADGRYVLEFGPEDAPTYALRQPSPGSYGGPSVFVLDLRGK</sequence>
<dbReference type="Proteomes" id="UP000528286">
    <property type="component" value="Unassembled WGS sequence"/>
</dbReference>
<name>A0A7W6J8I5_9HYPH</name>
<keyword evidence="7" id="KW-1185">Reference proteome</keyword>
<feature type="domain" description="Transglycosylase SLT" evidence="4">
    <location>
        <begin position="379"/>
        <end position="482"/>
    </location>
</feature>
<accession>A0A7W6J8I5</accession>
<feature type="region of interest" description="Disordered" evidence="3">
    <location>
        <begin position="1"/>
        <end position="23"/>
    </location>
</feature>
<proteinExistence type="inferred from homology"/>
<reference evidence="6 7" key="1">
    <citation type="submission" date="2020-08" db="EMBL/GenBank/DDBJ databases">
        <title>Genomic Encyclopedia of Type Strains, Phase IV (KMG-IV): sequencing the most valuable type-strain genomes for metagenomic binning, comparative biology and taxonomic classification.</title>
        <authorList>
            <person name="Goeker M."/>
        </authorList>
    </citation>
    <scope>NUCLEOTIDE SEQUENCE [LARGE SCALE GENOMIC DNA]</scope>
    <source>
        <strain evidence="6 7">DSM 29853</strain>
    </source>
</reference>
<dbReference type="Pfam" id="PF01464">
    <property type="entry name" value="SLT"/>
    <property type="match status" value="1"/>
</dbReference>
<dbReference type="GO" id="GO:0008933">
    <property type="term" value="F:peptidoglycan lytic transglycosylase activity"/>
    <property type="evidence" value="ECO:0007669"/>
    <property type="project" value="InterPro"/>
</dbReference>
<dbReference type="RefSeq" id="WP_183368012.1">
    <property type="nucleotide sequence ID" value="NZ_JACIEZ010000011.1"/>
</dbReference>
<dbReference type="PANTHER" id="PTHR37423">
    <property type="entry name" value="SOLUBLE LYTIC MUREIN TRANSGLYCOSYLASE-RELATED"/>
    <property type="match status" value="1"/>
</dbReference>
<dbReference type="GO" id="GO:0016020">
    <property type="term" value="C:membrane"/>
    <property type="evidence" value="ECO:0007669"/>
    <property type="project" value="InterPro"/>
</dbReference>
<dbReference type="AlphaFoldDB" id="A0A7W6J8I5"/>
<evidence type="ECO:0000256" key="1">
    <source>
        <dbReference type="ARBA" id="ARBA00007734"/>
    </source>
</evidence>
<dbReference type="GO" id="GO:0008233">
    <property type="term" value="F:peptidase activity"/>
    <property type="evidence" value="ECO:0007669"/>
    <property type="project" value="InterPro"/>
</dbReference>
<dbReference type="CDD" id="cd14814">
    <property type="entry name" value="Peptidase_M15"/>
    <property type="match status" value="1"/>
</dbReference>
<dbReference type="CDD" id="cd16896">
    <property type="entry name" value="LT_Slt70-like"/>
    <property type="match status" value="1"/>
</dbReference>
<dbReference type="Gene3D" id="1.10.530.10">
    <property type="match status" value="1"/>
</dbReference>
<dbReference type="SUPFAM" id="SSF53955">
    <property type="entry name" value="Lysozyme-like"/>
    <property type="match status" value="1"/>
</dbReference>
<evidence type="ECO:0000259" key="4">
    <source>
        <dbReference type="Pfam" id="PF01464"/>
    </source>
</evidence>
<feature type="domain" description="D-alanyl-D-alanine carboxypeptidase-like core" evidence="5">
    <location>
        <begin position="541"/>
        <end position="669"/>
    </location>
</feature>
<dbReference type="Gene3D" id="3.30.1380.10">
    <property type="match status" value="1"/>
</dbReference>
<evidence type="ECO:0000313" key="6">
    <source>
        <dbReference type="EMBL" id="MBB4066751.1"/>
    </source>
</evidence>
<gene>
    <name evidence="6" type="ORF">GGR23_003969</name>
</gene>
<dbReference type="SUPFAM" id="SSF55166">
    <property type="entry name" value="Hedgehog/DD-peptidase"/>
    <property type="match status" value="1"/>
</dbReference>
<dbReference type="InterPro" id="IPR003709">
    <property type="entry name" value="VanY-like_core_dom"/>
</dbReference>
<protein>
    <recommendedName>
        <fullName evidence="8">Transglycosylase SLT domain-containing protein</fullName>
    </recommendedName>
</protein>
<evidence type="ECO:0000256" key="2">
    <source>
        <dbReference type="ARBA" id="ARBA00009387"/>
    </source>
</evidence>
<dbReference type="InterPro" id="IPR008258">
    <property type="entry name" value="Transglycosylase_SLT_dom_1"/>
</dbReference>
<dbReference type="Pfam" id="PF02557">
    <property type="entry name" value="VanY"/>
    <property type="match status" value="1"/>
</dbReference>
<evidence type="ECO:0008006" key="8">
    <source>
        <dbReference type="Google" id="ProtNLM"/>
    </source>
</evidence>
<dbReference type="PANTHER" id="PTHR37423:SF2">
    <property type="entry name" value="MEMBRANE-BOUND LYTIC MUREIN TRANSGLYCOSYLASE C"/>
    <property type="match status" value="1"/>
</dbReference>
<dbReference type="PROSITE" id="PS00922">
    <property type="entry name" value="TRANSGLYCOSYLASE"/>
    <property type="match status" value="1"/>
</dbReference>
<comment type="similarity">
    <text evidence="1">Belongs to the transglycosylase Slt family.</text>
</comment>
<dbReference type="GO" id="GO:0006508">
    <property type="term" value="P:proteolysis"/>
    <property type="evidence" value="ECO:0007669"/>
    <property type="project" value="InterPro"/>
</dbReference>
<dbReference type="InterPro" id="IPR000189">
    <property type="entry name" value="Transglyc_AS"/>
</dbReference>
<dbReference type="InterPro" id="IPR023346">
    <property type="entry name" value="Lysozyme-like_dom_sf"/>
</dbReference>
<evidence type="ECO:0000313" key="7">
    <source>
        <dbReference type="Proteomes" id="UP000528286"/>
    </source>
</evidence>
<dbReference type="GO" id="GO:0000270">
    <property type="term" value="P:peptidoglycan metabolic process"/>
    <property type="evidence" value="ECO:0007669"/>
    <property type="project" value="InterPro"/>
</dbReference>
<dbReference type="EMBL" id="JACIEZ010000011">
    <property type="protein sequence ID" value="MBB4066751.1"/>
    <property type="molecule type" value="Genomic_DNA"/>
</dbReference>
<evidence type="ECO:0000256" key="3">
    <source>
        <dbReference type="SAM" id="MobiDB-lite"/>
    </source>
</evidence>
<comment type="caution">
    <text evidence="6">The sequence shown here is derived from an EMBL/GenBank/DDBJ whole genome shotgun (WGS) entry which is preliminary data.</text>
</comment>
<comment type="similarity">
    <text evidence="2">Belongs to the virb1 family.</text>
</comment>
<dbReference type="InterPro" id="IPR009045">
    <property type="entry name" value="Zn_M74/Hedgehog-like"/>
</dbReference>
<evidence type="ECO:0000259" key="5">
    <source>
        <dbReference type="Pfam" id="PF02557"/>
    </source>
</evidence>